<dbReference type="Pfam" id="PF12833">
    <property type="entry name" value="HTH_18"/>
    <property type="match status" value="1"/>
</dbReference>
<protein>
    <submittedName>
        <fullName evidence="5">Helix-turn-helix domain-containing protein</fullName>
    </submittedName>
</protein>
<dbReference type="RefSeq" id="WP_379819603.1">
    <property type="nucleotide sequence ID" value="NZ_JBHUMD010000004.1"/>
</dbReference>
<dbReference type="SUPFAM" id="SSF46689">
    <property type="entry name" value="Homeodomain-like"/>
    <property type="match status" value="2"/>
</dbReference>
<dbReference type="InterPro" id="IPR018060">
    <property type="entry name" value="HTH_AraC"/>
</dbReference>
<keyword evidence="2" id="KW-0238">DNA-binding</keyword>
<dbReference type="Proteomes" id="UP001597480">
    <property type="component" value="Unassembled WGS sequence"/>
</dbReference>
<keyword evidence="6" id="KW-1185">Reference proteome</keyword>
<dbReference type="EMBL" id="JBHUMD010000004">
    <property type="protein sequence ID" value="MFD2600943.1"/>
    <property type="molecule type" value="Genomic_DNA"/>
</dbReference>
<evidence type="ECO:0000313" key="5">
    <source>
        <dbReference type="EMBL" id="MFD2600943.1"/>
    </source>
</evidence>
<keyword evidence="1" id="KW-0805">Transcription regulation</keyword>
<dbReference type="SMART" id="SM00342">
    <property type="entry name" value="HTH_ARAC"/>
    <property type="match status" value="1"/>
</dbReference>
<dbReference type="Gene3D" id="1.10.10.60">
    <property type="entry name" value="Homeodomain-like"/>
    <property type="match status" value="1"/>
</dbReference>
<comment type="caution">
    <text evidence="5">The sequence shown here is derived from an EMBL/GenBank/DDBJ whole genome shotgun (WGS) entry which is preliminary data.</text>
</comment>
<dbReference type="InterPro" id="IPR054015">
    <property type="entry name" value="ExsA-like_N"/>
</dbReference>
<evidence type="ECO:0000313" key="6">
    <source>
        <dbReference type="Proteomes" id="UP001597480"/>
    </source>
</evidence>
<evidence type="ECO:0000256" key="3">
    <source>
        <dbReference type="ARBA" id="ARBA00023163"/>
    </source>
</evidence>
<gene>
    <name evidence="5" type="ORF">ACFSR3_02635</name>
</gene>
<dbReference type="PANTHER" id="PTHR43280">
    <property type="entry name" value="ARAC-FAMILY TRANSCRIPTIONAL REGULATOR"/>
    <property type="match status" value="1"/>
</dbReference>
<evidence type="ECO:0000256" key="2">
    <source>
        <dbReference type="ARBA" id="ARBA00023125"/>
    </source>
</evidence>
<proteinExistence type="predicted"/>
<organism evidence="5 6">
    <name type="scientific">Flavobacterium suzhouense</name>
    <dbReference type="NCBI Taxonomy" id="1529638"/>
    <lineage>
        <taxon>Bacteria</taxon>
        <taxon>Pseudomonadati</taxon>
        <taxon>Bacteroidota</taxon>
        <taxon>Flavobacteriia</taxon>
        <taxon>Flavobacteriales</taxon>
        <taxon>Flavobacteriaceae</taxon>
        <taxon>Flavobacterium</taxon>
    </lineage>
</organism>
<keyword evidence="3" id="KW-0804">Transcription</keyword>
<dbReference type="PROSITE" id="PS01124">
    <property type="entry name" value="HTH_ARAC_FAMILY_2"/>
    <property type="match status" value="1"/>
</dbReference>
<evidence type="ECO:0000256" key="1">
    <source>
        <dbReference type="ARBA" id="ARBA00023015"/>
    </source>
</evidence>
<dbReference type="InterPro" id="IPR009057">
    <property type="entry name" value="Homeodomain-like_sf"/>
</dbReference>
<feature type="domain" description="HTH araC/xylS-type" evidence="4">
    <location>
        <begin position="178"/>
        <end position="275"/>
    </location>
</feature>
<accession>A0ABW5NQX7</accession>
<reference evidence="6" key="1">
    <citation type="journal article" date="2019" name="Int. J. Syst. Evol. Microbiol.">
        <title>The Global Catalogue of Microorganisms (GCM) 10K type strain sequencing project: providing services to taxonomists for standard genome sequencing and annotation.</title>
        <authorList>
            <consortium name="The Broad Institute Genomics Platform"/>
            <consortium name="The Broad Institute Genome Sequencing Center for Infectious Disease"/>
            <person name="Wu L."/>
            <person name="Ma J."/>
        </authorList>
    </citation>
    <scope>NUCLEOTIDE SEQUENCE [LARGE SCALE GENOMIC DNA]</scope>
    <source>
        <strain evidence="6">KCTC 42107</strain>
    </source>
</reference>
<dbReference type="Pfam" id="PF22200">
    <property type="entry name" value="ExsA_N"/>
    <property type="match status" value="1"/>
</dbReference>
<sequence>MEYPSFTKQISPDTVTGTTSVVPYASDNPVIKEMSRLTQNMISLITEGEKIIYSNGEAIHVTPNTIMMLAGGSYIFTERFTNNTFLRSTMLLFDNELIAKFWPKRNAFAEHKSHVFFPRDTFIKSYIETLQHLQAAGNKISGAMAILKVNELLLYLSDTYPDIFYSFQPYIIKETAEDRIKNVVEKNLYNFLSVKELAFLCNMSIPTFKRKFDSIYKTSPAKWMQERRLEMAAGKIKLRNAKPGDLYLEAGYSSHSAFSQAFKSYYGVSPSDYTG</sequence>
<evidence type="ECO:0000259" key="4">
    <source>
        <dbReference type="PROSITE" id="PS01124"/>
    </source>
</evidence>
<name>A0ABW5NQX7_9FLAO</name>
<dbReference type="PANTHER" id="PTHR43280:SF2">
    <property type="entry name" value="HTH-TYPE TRANSCRIPTIONAL REGULATOR EXSA"/>
    <property type="match status" value="1"/>
</dbReference>